<dbReference type="Pfam" id="PF00651">
    <property type="entry name" value="BTB"/>
    <property type="match status" value="1"/>
</dbReference>
<dbReference type="InterPro" id="IPR011333">
    <property type="entry name" value="SKP1/BTB/POZ_sf"/>
</dbReference>
<reference evidence="2 3" key="1">
    <citation type="submission" date="2023-09" db="EMBL/GenBank/DDBJ databases">
        <title>Genomes of two closely related lineages of the louse Polyplax serrata with different host specificities.</title>
        <authorList>
            <person name="Martinu J."/>
            <person name="Tarabai H."/>
            <person name="Stefka J."/>
            <person name="Hypsa V."/>
        </authorList>
    </citation>
    <scope>NUCLEOTIDE SEQUENCE [LARGE SCALE GENOMIC DNA]</scope>
    <source>
        <strain evidence="2">98ZLc_SE</strain>
    </source>
</reference>
<dbReference type="Pfam" id="PF07707">
    <property type="entry name" value="BACK"/>
    <property type="match status" value="1"/>
</dbReference>
<organism evidence="2 3">
    <name type="scientific">Polyplax serrata</name>
    <name type="common">Common mouse louse</name>
    <dbReference type="NCBI Taxonomy" id="468196"/>
    <lineage>
        <taxon>Eukaryota</taxon>
        <taxon>Metazoa</taxon>
        <taxon>Ecdysozoa</taxon>
        <taxon>Arthropoda</taxon>
        <taxon>Hexapoda</taxon>
        <taxon>Insecta</taxon>
        <taxon>Pterygota</taxon>
        <taxon>Neoptera</taxon>
        <taxon>Paraneoptera</taxon>
        <taxon>Psocodea</taxon>
        <taxon>Troctomorpha</taxon>
        <taxon>Phthiraptera</taxon>
        <taxon>Anoplura</taxon>
        <taxon>Polyplacidae</taxon>
        <taxon>Polyplax</taxon>
    </lineage>
</organism>
<dbReference type="InterPro" id="IPR011705">
    <property type="entry name" value="BACK"/>
</dbReference>
<evidence type="ECO:0000313" key="3">
    <source>
        <dbReference type="Proteomes" id="UP001359485"/>
    </source>
</evidence>
<dbReference type="SMART" id="SM00875">
    <property type="entry name" value="BACK"/>
    <property type="match status" value="1"/>
</dbReference>
<feature type="domain" description="BTB" evidence="1">
    <location>
        <begin position="35"/>
        <end position="106"/>
    </location>
</feature>
<dbReference type="EMBL" id="JAWJWF010000049">
    <property type="protein sequence ID" value="KAK6619044.1"/>
    <property type="molecule type" value="Genomic_DNA"/>
</dbReference>
<proteinExistence type="predicted"/>
<evidence type="ECO:0000259" key="1">
    <source>
        <dbReference type="PROSITE" id="PS50097"/>
    </source>
</evidence>
<name>A0ABR1AHT8_POLSC</name>
<dbReference type="Gene3D" id="3.30.710.10">
    <property type="entry name" value="Potassium Channel Kv1.1, Chain A"/>
    <property type="match status" value="1"/>
</dbReference>
<accession>A0ABR1AHT8</accession>
<dbReference type="PANTHER" id="PTHR45774">
    <property type="entry name" value="BTB/POZ DOMAIN-CONTAINING"/>
    <property type="match status" value="1"/>
</dbReference>
<keyword evidence="3" id="KW-1185">Reference proteome</keyword>
<dbReference type="InterPro" id="IPR000210">
    <property type="entry name" value="BTB/POZ_dom"/>
</dbReference>
<comment type="caution">
    <text evidence="2">The sequence shown here is derived from an EMBL/GenBank/DDBJ whole genome shotgun (WGS) entry which is preliminary data.</text>
</comment>
<dbReference type="SUPFAM" id="SSF54695">
    <property type="entry name" value="POZ domain"/>
    <property type="match status" value="1"/>
</dbReference>
<dbReference type="PANTHER" id="PTHR45774:SF3">
    <property type="entry name" value="BTB (POZ) DOMAIN-CONTAINING 2B-RELATED"/>
    <property type="match status" value="1"/>
</dbReference>
<sequence length="490" mass="56241">MANCETGDEGSTPVEMTTPNLMERMQALYESNKWHDRVFKLWKSDGDGEELIFAHNIVLASSSPVFEALCFGPLAEKSTIEVPDIDPAAFRTMLKFIYTDLIEFNSVELACNVLYASKKYLIYTLVEVAISYITHHINESNCLQIYEFSSFIQEERLIKASWSYLCSHLDYLLPYFSQETLSTDLVKNLVNEDALNGGEVIIFKICLMWAESECKNNNIVKNSKNLRKLLVQADILSKIRWLTMSLDEFEECPVKSGILTKEEIAYISDKILQNCNRDKLDYLNRSSTDEMNAEPLDRRVYPESINNTLVARKKIQLKKFYCHRFIEREVRANLVLSNQLEISTFVTVNRSVRLTAVLMNAKILPVPHLHNGYMHVSDIERDYYEKLLIDICDTSNKTLFSKLFFEKVGYGTVFKIPLDTPVLLEKSQEYKIQISLVNFSENYLFGVRNPISKFPSGFCVTFRELANIGDNGKLVEAHDLSLIAGLELCL</sequence>
<dbReference type="SMART" id="SM00225">
    <property type="entry name" value="BTB"/>
    <property type="match status" value="1"/>
</dbReference>
<gene>
    <name evidence="2" type="ORF">RUM44_003426</name>
</gene>
<dbReference type="Proteomes" id="UP001359485">
    <property type="component" value="Unassembled WGS sequence"/>
</dbReference>
<dbReference type="PROSITE" id="PS50097">
    <property type="entry name" value="BTB"/>
    <property type="match status" value="1"/>
</dbReference>
<dbReference type="Gene3D" id="1.25.40.420">
    <property type="match status" value="1"/>
</dbReference>
<protein>
    <recommendedName>
        <fullName evidence="1">BTB domain-containing protein</fullName>
    </recommendedName>
</protein>
<evidence type="ECO:0000313" key="2">
    <source>
        <dbReference type="EMBL" id="KAK6619044.1"/>
    </source>
</evidence>